<feature type="domain" description="Yeast cell wall synthesis Kre9/Knh1-like N-terminal" evidence="3">
    <location>
        <begin position="41"/>
        <end position="120"/>
    </location>
</feature>
<dbReference type="InterPro" id="IPR018466">
    <property type="entry name" value="Kre9/Knh1-like_N"/>
</dbReference>
<evidence type="ECO:0000313" key="5">
    <source>
        <dbReference type="Proteomes" id="UP000027222"/>
    </source>
</evidence>
<evidence type="ECO:0000256" key="1">
    <source>
        <dbReference type="ARBA" id="ARBA00022729"/>
    </source>
</evidence>
<protein>
    <recommendedName>
        <fullName evidence="3">Yeast cell wall synthesis Kre9/Knh1-like N-terminal domain-containing protein</fullName>
    </recommendedName>
</protein>
<keyword evidence="5" id="KW-1185">Reference proteome</keyword>
<dbReference type="EMBL" id="KL142385">
    <property type="protein sequence ID" value="KDR73665.1"/>
    <property type="molecule type" value="Genomic_DNA"/>
</dbReference>
<organism evidence="4 5">
    <name type="scientific">Galerina marginata (strain CBS 339.88)</name>
    <dbReference type="NCBI Taxonomy" id="685588"/>
    <lineage>
        <taxon>Eukaryota</taxon>
        <taxon>Fungi</taxon>
        <taxon>Dikarya</taxon>
        <taxon>Basidiomycota</taxon>
        <taxon>Agaricomycotina</taxon>
        <taxon>Agaricomycetes</taxon>
        <taxon>Agaricomycetidae</taxon>
        <taxon>Agaricales</taxon>
        <taxon>Agaricineae</taxon>
        <taxon>Strophariaceae</taxon>
        <taxon>Galerina</taxon>
    </lineage>
</organism>
<evidence type="ECO:0000313" key="4">
    <source>
        <dbReference type="EMBL" id="KDR73665.1"/>
    </source>
</evidence>
<gene>
    <name evidence="4" type="ORF">GALMADRAFT_251447</name>
</gene>
<name>A0A067SRT1_GALM3</name>
<reference evidence="5" key="1">
    <citation type="journal article" date="2014" name="Proc. Natl. Acad. Sci. U.S.A.">
        <title>Extensive sampling of basidiomycete genomes demonstrates inadequacy of the white-rot/brown-rot paradigm for wood decay fungi.</title>
        <authorList>
            <person name="Riley R."/>
            <person name="Salamov A.A."/>
            <person name="Brown D.W."/>
            <person name="Nagy L.G."/>
            <person name="Floudas D."/>
            <person name="Held B.W."/>
            <person name="Levasseur A."/>
            <person name="Lombard V."/>
            <person name="Morin E."/>
            <person name="Otillar R."/>
            <person name="Lindquist E.A."/>
            <person name="Sun H."/>
            <person name="LaButti K.M."/>
            <person name="Schmutz J."/>
            <person name="Jabbour D."/>
            <person name="Luo H."/>
            <person name="Baker S.E."/>
            <person name="Pisabarro A.G."/>
            <person name="Walton J.D."/>
            <person name="Blanchette R.A."/>
            <person name="Henrissat B."/>
            <person name="Martin F."/>
            <person name="Cullen D."/>
            <person name="Hibbett D.S."/>
            <person name="Grigoriev I.V."/>
        </authorList>
    </citation>
    <scope>NUCLEOTIDE SEQUENCE [LARGE SCALE GENOMIC DNA]</scope>
    <source>
        <strain evidence="5">CBS 339.88</strain>
    </source>
</reference>
<evidence type="ECO:0000256" key="2">
    <source>
        <dbReference type="SAM" id="SignalP"/>
    </source>
</evidence>
<dbReference type="AlphaFoldDB" id="A0A067SRT1"/>
<sequence length="122" mass="13371">MPFSFASLFAALFFLFAVRATPLTLVAKDKLDVFVPRIIEPDSQTVWKVGQTALIVWDTSNAPSTISNEASVILHKYGVLAEGFDLRDGSVTVTVPDVEPGPWFITLFGDSSNYSPVFTIEN</sequence>
<dbReference type="HOGENOM" id="CLU_083660_2_1_1"/>
<accession>A0A067SRT1</accession>
<dbReference type="Proteomes" id="UP000027222">
    <property type="component" value="Unassembled WGS sequence"/>
</dbReference>
<evidence type="ECO:0000259" key="3">
    <source>
        <dbReference type="Pfam" id="PF10342"/>
    </source>
</evidence>
<feature type="chain" id="PRO_5001646150" description="Yeast cell wall synthesis Kre9/Knh1-like N-terminal domain-containing protein" evidence="2">
    <location>
        <begin position="21"/>
        <end position="122"/>
    </location>
</feature>
<dbReference type="OrthoDB" id="2973648at2759"/>
<dbReference type="Pfam" id="PF10342">
    <property type="entry name" value="Kre9_KNH"/>
    <property type="match status" value="1"/>
</dbReference>
<proteinExistence type="predicted"/>
<keyword evidence="1 2" id="KW-0732">Signal</keyword>
<feature type="signal peptide" evidence="2">
    <location>
        <begin position="1"/>
        <end position="20"/>
    </location>
</feature>